<protein>
    <recommendedName>
        <fullName evidence="12">Protein kinase domain-containing protein</fullName>
    </recommendedName>
</protein>
<dbReference type="InterPro" id="IPR000719">
    <property type="entry name" value="Prot_kinase_dom"/>
</dbReference>
<dbReference type="Pfam" id="PF08263">
    <property type="entry name" value="LRRNT_2"/>
    <property type="match status" value="1"/>
</dbReference>
<evidence type="ECO:0000256" key="11">
    <source>
        <dbReference type="SAM" id="SignalP"/>
    </source>
</evidence>
<feature type="region of interest" description="Disordered" evidence="9">
    <location>
        <begin position="302"/>
        <end position="337"/>
    </location>
</feature>
<dbReference type="GO" id="GO:0016020">
    <property type="term" value="C:membrane"/>
    <property type="evidence" value="ECO:0007669"/>
    <property type="project" value="UniProtKB-SubCell"/>
</dbReference>
<dbReference type="Gramene" id="KJB27213">
    <property type="protein sequence ID" value="KJB27213"/>
    <property type="gene ID" value="B456_004G285000"/>
</dbReference>
<dbReference type="Pfam" id="PF00560">
    <property type="entry name" value="LRR_1"/>
    <property type="match status" value="3"/>
</dbReference>
<dbReference type="Gene3D" id="3.30.200.20">
    <property type="entry name" value="Phosphorylase Kinase, domain 1"/>
    <property type="match status" value="1"/>
</dbReference>
<evidence type="ECO:0000259" key="12">
    <source>
        <dbReference type="PROSITE" id="PS50011"/>
    </source>
</evidence>
<keyword evidence="4 10" id="KW-0812">Transmembrane</keyword>
<feature type="signal peptide" evidence="11">
    <location>
        <begin position="1"/>
        <end position="22"/>
    </location>
</feature>
<dbReference type="OMA" id="PCAPDSH"/>
<evidence type="ECO:0000256" key="8">
    <source>
        <dbReference type="ARBA" id="ARBA00023180"/>
    </source>
</evidence>
<evidence type="ECO:0000313" key="13">
    <source>
        <dbReference type="EMBL" id="KJB27213.1"/>
    </source>
</evidence>
<evidence type="ECO:0000256" key="4">
    <source>
        <dbReference type="ARBA" id="ARBA00022692"/>
    </source>
</evidence>
<dbReference type="SUPFAM" id="SSF52058">
    <property type="entry name" value="L domain-like"/>
    <property type="match status" value="1"/>
</dbReference>
<proteinExistence type="inferred from homology"/>
<dbReference type="InterPro" id="IPR032675">
    <property type="entry name" value="LRR_dom_sf"/>
</dbReference>
<dbReference type="Pfam" id="PF00069">
    <property type="entry name" value="Pkinase"/>
    <property type="match status" value="1"/>
</dbReference>
<dbReference type="InterPro" id="IPR013210">
    <property type="entry name" value="LRR_N_plant-typ"/>
</dbReference>
<dbReference type="InterPro" id="IPR001611">
    <property type="entry name" value="Leu-rich_rpt"/>
</dbReference>
<dbReference type="OrthoDB" id="418615at2759"/>
<dbReference type="GO" id="GO:0004672">
    <property type="term" value="F:protein kinase activity"/>
    <property type="evidence" value="ECO:0007669"/>
    <property type="project" value="InterPro"/>
</dbReference>
<dbReference type="PANTHER" id="PTHR48007:SF29">
    <property type="entry name" value="POLLEN RECEPTOR-LIKE KINASE 3"/>
    <property type="match status" value="1"/>
</dbReference>
<dbReference type="KEGG" id="gra:105792946"/>
<dbReference type="SUPFAM" id="SSF56112">
    <property type="entry name" value="Protein kinase-like (PK-like)"/>
    <property type="match status" value="1"/>
</dbReference>
<keyword evidence="5" id="KW-0677">Repeat</keyword>
<evidence type="ECO:0000256" key="2">
    <source>
        <dbReference type="ARBA" id="ARBA00009592"/>
    </source>
</evidence>
<dbReference type="GO" id="GO:0005524">
    <property type="term" value="F:ATP binding"/>
    <property type="evidence" value="ECO:0007669"/>
    <property type="project" value="InterPro"/>
</dbReference>
<dbReference type="InterPro" id="IPR011009">
    <property type="entry name" value="Kinase-like_dom_sf"/>
</dbReference>
<dbReference type="Proteomes" id="UP000032304">
    <property type="component" value="Chromosome 4"/>
</dbReference>
<keyword evidence="11" id="KW-0732">Signal</keyword>
<evidence type="ECO:0000256" key="6">
    <source>
        <dbReference type="ARBA" id="ARBA00022989"/>
    </source>
</evidence>
<reference evidence="13 14" key="1">
    <citation type="journal article" date="2012" name="Nature">
        <title>Repeated polyploidization of Gossypium genomes and the evolution of spinnable cotton fibres.</title>
        <authorList>
            <person name="Paterson A.H."/>
            <person name="Wendel J.F."/>
            <person name="Gundlach H."/>
            <person name="Guo H."/>
            <person name="Jenkins J."/>
            <person name="Jin D."/>
            <person name="Llewellyn D."/>
            <person name="Showmaker K.C."/>
            <person name="Shu S."/>
            <person name="Udall J."/>
            <person name="Yoo M.J."/>
            <person name="Byers R."/>
            <person name="Chen W."/>
            <person name="Doron-Faigenboim A."/>
            <person name="Duke M.V."/>
            <person name="Gong L."/>
            <person name="Grimwood J."/>
            <person name="Grover C."/>
            <person name="Grupp K."/>
            <person name="Hu G."/>
            <person name="Lee T.H."/>
            <person name="Li J."/>
            <person name="Lin L."/>
            <person name="Liu T."/>
            <person name="Marler B.S."/>
            <person name="Page J.T."/>
            <person name="Roberts A.W."/>
            <person name="Romanel E."/>
            <person name="Sanders W.S."/>
            <person name="Szadkowski E."/>
            <person name="Tan X."/>
            <person name="Tang H."/>
            <person name="Xu C."/>
            <person name="Wang J."/>
            <person name="Wang Z."/>
            <person name="Zhang D."/>
            <person name="Zhang L."/>
            <person name="Ashrafi H."/>
            <person name="Bedon F."/>
            <person name="Bowers J.E."/>
            <person name="Brubaker C.L."/>
            <person name="Chee P.W."/>
            <person name="Das S."/>
            <person name="Gingle A.R."/>
            <person name="Haigler C.H."/>
            <person name="Harker D."/>
            <person name="Hoffmann L.V."/>
            <person name="Hovav R."/>
            <person name="Jones D.C."/>
            <person name="Lemke C."/>
            <person name="Mansoor S."/>
            <person name="ur Rahman M."/>
            <person name="Rainville L.N."/>
            <person name="Rambani A."/>
            <person name="Reddy U.K."/>
            <person name="Rong J.K."/>
            <person name="Saranga Y."/>
            <person name="Scheffler B.E."/>
            <person name="Scheffler J.A."/>
            <person name="Stelly D.M."/>
            <person name="Triplett B.A."/>
            <person name="Van Deynze A."/>
            <person name="Vaslin M.F."/>
            <person name="Waghmare V.N."/>
            <person name="Walford S.A."/>
            <person name="Wright R.J."/>
            <person name="Zaki E.A."/>
            <person name="Zhang T."/>
            <person name="Dennis E.S."/>
            <person name="Mayer K.F."/>
            <person name="Peterson D.G."/>
            <person name="Rokhsar D.S."/>
            <person name="Wang X."/>
            <person name="Schmutz J."/>
        </authorList>
    </citation>
    <scope>NUCLEOTIDE SEQUENCE [LARGE SCALE GENOMIC DNA]</scope>
</reference>
<gene>
    <name evidence="13" type="ORF">B456_004G285000</name>
</gene>
<keyword evidence="7 10" id="KW-0472">Membrane</keyword>
<dbReference type="PROSITE" id="PS50011">
    <property type="entry name" value="PROTEIN_KINASE_DOM"/>
    <property type="match status" value="1"/>
</dbReference>
<keyword evidence="8" id="KW-0325">Glycoprotein</keyword>
<keyword evidence="3" id="KW-0433">Leucine-rich repeat</keyword>
<keyword evidence="6 10" id="KW-1133">Transmembrane helix</keyword>
<evidence type="ECO:0000256" key="1">
    <source>
        <dbReference type="ARBA" id="ARBA00004167"/>
    </source>
</evidence>
<dbReference type="CDD" id="cd14066">
    <property type="entry name" value="STKc_IRAK"/>
    <property type="match status" value="1"/>
</dbReference>
<dbReference type="AlphaFoldDB" id="A0A0D2PJL4"/>
<organism evidence="13 14">
    <name type="scientific">Gossypium raimondii</name>
    <name type="common">Peruvian cotton</name>
    <name type="synonym">Gossypium klotzschianum subsp. raimondii</name>
    <dbReference type="NCBI Taxonomy" id="29730"/>
    <lineage>
        <taxon>Eukaryota</taxon>
        <taxon>Viridiplantae</taxon>
        <taxon>Streptophyta</taxon>
        <taxon>Embryophyta</taxon>
        <taxon>Tracheophyta</taxon>
        <taxon>Spermatophyta</taxon>
        <taxon>Magnoliopsida</taxon>
        <taxon>eudicotyledons</taxon>
        <taxon>Gunneridae</taxon>
        <taxon>Pentapetalae</taxon>
        <taxon>rosids</taxon>
        <taxon>malvids</taxon>
        <taxon>Malvales</taxon>
        <taxon>Malvaceae</taxon>
        <taxon>Malvoideae</taxon>
        <taxon>Gossypium</taxon>
    </lineage>
</organism>
<dbReference type="eggNOG" id="ENOG502QRTV">
    <property type="taxonomic scope" value="Eukaryota"/>
</dbReference>
<sequence length="631" mass="69667">MAAVRFIPLFFILFSTLCFSQSDEEALIKLKKSFIGGNLDNWVLGSGACEKKWVGVMCSGDNVTGLHLADMQLTGEVDIQALLQIRGLKAISLINNSFTGDIPDLHKLTNLRAIYLSKNKFSGSIPDNYFDKMGLLKKVWLDDNQFSGRIPDSLCQLPNLMELHLELNQFSGQIPPLIYPAMVRDLNLSKNNLEGEIPESYMQFNATSFEGNPGLCGSILGKECENGDNKSGQKQESASSPSEGIDRSGSGSNSKVLAISIGSVVAVVFLVIIVVLARKRRREDEFSILSKEPFKEEVLPVKVPEAESTTRRKPSESSRRSRSSKKGSSHGGSSGVTDLVMVNEEKGEFGMQDLMKAAAEVLGNGGLGSAYKAVMSNGLAVVVKRMKEMNRLGKEAFDVEMRRLGKLRQPNILTPLAYHFRREEKLIVSEYMPKGSLLYVLHGDRGIIHANLNWPTRLKIIKGIAQGLDFIHTEFATYEVPHGNLKSSNILLTENYDPLLSDFAFQPMANPNLINQGLFAYRSPEYVRSQQISAKSDIYCLGIVILEIITGKFPAQYLNNAKGGIDIVQWVQTSIADNQVEDLIDPEISHGSNSIDQMVKLLRIGAGCTESNPDKRLGMKEVIDKINEVNV</sequence>
<dbReference type="Gene3D" id="3.80.10.10">
    <property type="entry name" value="Ribonuclease Inhibitor"/>
    <property type="match status" value="2"/>
</dbReference>
<evidence type="ECO:0000313" key="14">
    <source>
        <dbReference type="Proteomes" id="UP000032304"/>
    </source>
</evidence>
<evidence type="ECO:0000256" key="7">
    <source>
        <dbReference type="ARBA" id="ARBA00023136"/>
    </source>
</evidence>
<comment type="similarity">
    <text evidence="2">Belongs to the RLP family.</text>
</comment>
<dbReference type="FunFam" id="3.80.10.10:FF:000111">
    <property type="entry name" value="LRR receptor-like serine/threonine-protein kinase ERECTA"/>
    <property type="match status" value="1"/>
</dbReference>
<dbReference type="EMBL" id="CM001743">
    <property type="protein sequence ID" value="KJB27213.1"/>
    <property type="molecule type" value="Genomic_DNA"/>
</dbReference>
<feature type="compositionally biased region" description="Basic and acidic residues" evidence="9">
    <location>
        <begin position="302"/>
        <end position="319"/>
    </location>
</feature>
<evidence type="ECO:0000256" key="3">
    <source>
        <dbReference type="ARBA" id="ARBA00022614"/>
    </source>
</evidence>
<keyword evidence="14" id="KW-1185">Reference proteome</keyword>
<evidence type="ECO:0000256" key="5">
    <source>
        <dbReference type="ARBA" id="ARBA00022737"/>
    </source>
</evidence>
<feature type="domain" description="Protein kinase" evidence="12">
    <location>
        <begin position="356"/>
        <end position="631"/>
    </location>
</feature>
<comment type="subcellular location">
    <subcellularLocation>
        <location evidence="1">Membrane</location>
        <topology evidence="1">Single-pass membrane protein</topology>
    </subcellularLocation>
</comment>
<evidence type="ECO:0000256" key="9">
    <source>
        <dbReference type="SAM" id="MobiDB-lite"/>
    </source>
</evidence>
<dbReference type="InterPro" id="IPR046959">
    <property type="entry name" value="PRK1-6/SRF4-like"/>
</dbReference>
<feature type="region of interest" description="Disordered" evidence="9">
    <location>
        <begin position="226"/>
        <end position="250"/>
    </location>
</feature>
<dbReference type="PANTHER" id="PTHR48007">
    <property type="entry name" value="LEUCINE-RICH REPEAT RECEPTOR-LIKE PROTEIN KINASE PXC1"/>
    <property type="match status" value="1"/>
</dbReference>
<feature type="chain" id="PRO_5002260729" description="Protein kinase domain-containing protein" evidence="11">
    <location>
        <begin position="23"/>
        <end position="631"/>
    </location>
</feature>
<accession>A0A0D2PJL4</accession>
<dbReference type="Gene3D" id="1.10.510.10">
    <property type="entry name" value="Transferase(Phosphotransferase) domain 1"/>
    <property type="match status" value="1"/>
</dbReference>
<evidence type="ECO:0000256" key="10">
    <source>
        <dbReference type="SAM" id="Phobius"/>
    </source>
</evidence>
<feature type="transmembrane region" description="Helical" evidence="10">
    <location>
        <begin position="256"/>
        <end position="277"/>
    </location>
</feature>
<name>A0A0D2PJL4_GOSRA</name>